<dbReference type="PATRIC" id="fig|424182.3.peg.254"/>
<protein>
    <submittedName>
        <fullName evidence="2">Uncharacterized protein</fullName>
    </submittedName>
</protein>
<proteinExistence type="predicted"/>
<dbReference type="KEGG" id="rir:BN877_I0265"/>
<accession>U4Q3S8</accession>
<evidence type="ECO:0000256" key="1">
    <source>
        <dbReference type="SAM" id="Phobius"/>
    </source>
</evidence>
<organism evidence="2 3">
    <name type="scientific">Agrobacterium pusense</name>
    <dbReference type="NCBI Taxonomy" id="648995"/>
    <lineage>
        <taxon>Bacteria</taxon>
        <taxon>Pseudomonadati</taxon>
        <taxon>Pseudomonadota</taxon>
        <taxon>Alphaproteobacteria</taxon>
        <taxon>Hyphomicrobiales</taxon>
        <taxon>Rhizobiaceae</taxon>
        <taxon>Rhizobium/Agrobacterium group</taxon>
        <taxon>Agrobacterium</taxon>
    </lineage>
</organism>
<evidence type="ECO:0000313" key="2">
    <source>
        <dbReference type="EMBL" id="CDI07180.1"/>
    </source>
</evidence>
<feature type="transmembrane region" description="Helical" evidence="1">
    <location>
        <begin position="91"/>
        <end position="111"/>
    </location>
</feature>
<dbReference type="Proteomes" id="UP000016944">
    <property type="component" value="Chromosome I"/>
</dbReference>
<dbReference type="HOGENOM" id="CLU_2010411_0_0_5"/>
<gene>
    <name evidence="2" type="ORF">BN877_I0265</name>
</gene>
<sequence>MSSVSLSAFSCCSARAPLSQPSKSPPALRLPRFALTEICGLAADIIVTCLLMFYLGVDALVARVPGAATGLATSWRLNRVNAEASVRPNGFLMNAVTFTARIVSVGLFALLQWRNPLVQPLVPLVFSAFAALVLALYGYWRLQRQRQERD</sequence>
<keyword evidence="1" id="KW-1133">Transmembrane helix</keyword>
<name>U4Q3S8_9HYPH</name>
<keyword evidence="1" id="KW-0812">Transmembrane</keyword>
<evidence type="ECO:0000313" key="3">
    <source>
        <dbReference type="Proteomes" id="UP000016944"/>
    </source>
</evidence>
<dbReference type="EMBL" id="HG518322">
    <property type="protein sequence ID" value="CDI07180.1"/>
    <property type="molecule type" value="Genomic_DNA"/>
</dbReference>
<reference evidence="2 3" key="1">
    <citation type="journal article" date="2013" name="Genome Announc.">
        <title>Complete Genome Sequence of the Sesbania Symbiont and Rice Growth-Promoting Endophyte Rhizobium sp. Strain IRBG74.</title>
        <authorList>
            <person name="Crook M.B."/>
            <person name="Mitra S."/>
            <person name="Ane J.M."/>
            <person name="Sadowsky M.J."/>
            <person name="Gyaneshwar P."/>
        </authorList>
    </citation>
    <scope>NUCLEOTIDE SEQUENCE [LARGE SCALE GENOMIC DNA]</scope>
    <source>
        <strain evidence="2 3">IRBG74</strain>
    </source>
</reference>
<keyword evidence="1" id="KW-0472">Membrane</keyword>
<dbReference type="AlphaFoldDB" id="U4Q3S8"/>
<feature type="transmembrane region" description="Helical" evidence="1">
    <location>
        <begin position="117"/>
        <end position="140"/>
    </location>
</feature>